<evidence type="ECO:0000256" key="2">
    <source>
        <dbReference type="ARBA" id="ARBA00023002"/>
    </source>
</evidence>
<reference evidence="4 5" key="1">
    <citation type="submission" date="2018-11" db="EMBL/GenBank/DDBJ databases">
        <title>Novel bacteria species description.</title>
        <authorList>
            <person name="Han J.-H."/>
        </authorList>
    </citation>
    <scope>NUCLEOTIDE SEQUENCE [LARGE SCALE GENOMIC DNA]</scope>
    <source>
        <strain evidence="4 5">KCTC23259</strain>
    </source>
</reference>
<accession>A0AAE3H7B4</accession>
<dbReference type="EMBL" id="RJUF01000183">
    <property type="protein sequence ID" value="MCP9765401.1"/>
    <property type="molecule type" value="Genomic_DNA"/>
</dbReference>
<evidence type="ECO:0000313" key="5">
    <source>
        <dbReference type="Proteomes" id="UP001204144"/>
    </source>
</evidence>
<sequence>MKKTLIIQGHPDSESYCRALANAYKVGAINAGAEVQEIIVSDLKFNPNLEFGYRKRTELESDLLAAQEKIKWAEHLVIIYPLWWGGMPALLKGFFDRAFLPGFAFQKRENSVWWDKYLTGKSARIITTMDQPAWYHWLIYGEPAHKALKKMILEFCGIKPVKITSIGPIRFSKDELRKKYLEKVKALGIKQI</sequence>
<dbReference type="PANTHER" id="PTHR10204:SF34">
    <property type="entry name" value="NAD(P)H DEHYDROGENASE [QUINONE] 1 ISOFORM 1"/>
    <property type="match status" value="1"/>
</dbReference>
<comment type="caution">
    <text evidence="4">The sequence shown here is derived from an EMBL/GenBank/DDBJ whole genome shotgun (WGS) entry which is preliminary data.</text>
</comment>
<dbReference type="InterPro" id="IPR003680">
    <property type="entry name" value="Flavodoxin_fold"/>
</dbReference>
<feature type="domain" description="Flavodoxin-like fold" evidence="3">
    <location>
        <begin position="2"/>
        <end position="185"/>
    </location>
</feature>
<dbReference type="GO" id="GO:0003955">
    <property type="term" value="F:NAD(P)H dehydrogenase (quinone) activity"/>
    <property type="evidence" value="ECO:0007669"/>
    <property type="project" value="TreeGrafter"/>
</dbReference>
<dbReference type="Gene3D" id="3.40.50.360">
    <property type="match status" value="1"/>
</dbReference>
<dbReference type="SUPFAM" id="SSF52218">
    <property type="entry name" value="Flavoproteins"/>
    <property type="match status" value="1"/>
</dbReference>
<proteinExistence type="inferred from homology"/>
<dbReference type="Pfam" id="PF02525">
    <property type="entry name" value="Flavodoxin_2"/>
    <property type="match status" value="1"/>
</dbReference>
<gene>
    <name evidence="4" type="ORF">EGI31_20900</name>
</gene>
<dbReference type="GO" id="GO:0005829">
    <property type="term" value="C:cytosol"/>
    <property type="evidence" value="ECO:0007669"/>
    <property type="project" value="TreeGrafter"/>
</dbReference>
<organism evidence="4 5">
    <name type="scientific">Lacihabitans soyangensis</name>
    <dbReference type="NCBI Taxonomy" id="869394"/>
    <lineage>
        <taxon>Bacteria</taxon>
        <taxon>Pseudomonadati</taxon>
        <taxon>Bacteroidota</taxon>
        <taxon>Cytophagia</taxon>
        <taxon>Cytophagales</taxon>
        <taxon>Leadbetterellaceae</taxon>
        <taxon>Lacihabitans</taxon>
    </lineage>
</organism>
<dbReference type="PANTHER" id="PTHR10204">
    <property type="entry name" value="NAD P H OXIDOREDUCTASE-RELATED"/>
    <property type="match status" value="1"/>
</dbReference>
<dbReference type="RefSeq" id="WP_255039094.1">
    <property type="nucleotide sequence ID" value="NZ_RJUF01000183.1"/>
</dbReference>
<comment type="similarity">
    <text evidence="1">Belongs to the NAD(P)H dehydrogenase (quinone) family.</text>
</comment>
<dbReference type="AlphaFoldDB" id="A0AAE3H7B4"/>
<dbReference type="Proteomes" id="UP001204144">
    <property type="component" value="Unassembled WGS sequence"/>
</dbReference>
<dbReference type="InterPro" id="IPR029039">
    <property type="entry name" value="Flavoprotein-like_sf"/>
</dbReference>
<evidence type="ECO:0000259" key="3">
    <source>
        <dbReference type="Pfam" id="PF02525"/>
    </source>
</evidence>
<dbReference type="InterPro" id="IPR051545">
    <property type="entry name" value="NAD(P)H_dehydrogenase_qn"/>
</dbReference>
<evidence type="ECO:0000256" key="1">
    <source>
        <dbReference type="ARBA" id="ARBA00006252"/>
    </source>
</evidence>
<name>A0AAE3H7B4_9BACT</name>
<protein>
    <submittedName>
        <fullName evidence="4">Flavodoxin family protein</fullName>
    </submittedName>
</protein>
<keyword evidence="5" id="KW-1185">Reference proteome</keyword>
<keyword evidence="2" id="KW-0560">Oxidoreductase</keyword>
<evidence type="ECO:0000313" key="4">
    <source>
        <dbReference type="EMBL" id="MCP9765401.1"/>
    </source>
</evidence>